<dbReference type="PANTHER" id="PTHR10782">
    <property type="entry name" value="ZINC FINGER MIZ DOMAIN-CONTAINING PROTEIN"/>
    <property type="match status" value="1"/>
</dbReference>
<gene>
    <name evidence="11" type="ORF">MEUPH1_LOCUS9589</name>
</gene>
<reference evidence="11 12" key="1">
    <citation type="submission" date="2023-01" db="EMBL/GenBank/DDBJ databases">
        <authorList>
            <person name="Whitehead M."/>
        </authorList>
    </citation>
    <scope>NUCLEOTIDE SEQUENCE [LARGE SCALE GENOMIC DNA]</scope>
</reference>
<dbReference type="CDD" id="cd16650">
    <property type="entry name" value="SP-RING_PIAS-like"/>
    <property type="match status" value="1"/>
</dbReference>
<feature type="domain" description="PINIT" evidence="10">
    <location>
        <begin position="90"/>
        <end position="245"/>
    </location>
</feature>
<dbReference type="GO" id="GO:0008270">
    <property type="term" value="F:zinc ion binding"/>
    <property type="evidence" value="ECO:0007669"/>
    <property type="project" value="UniProtKB-KW"/>
</dbReference>
<dbReference type="AlphaFoldDB" id="A0AAV0WCD1"/>
<dbReference type="PANTHER" id="PTHR10782:SF4">
    <property type="entry name" value="TONALLI, ISOFORM E"/>
    <property type="match status" value="1"/>
</dbReference>
<dbReference type="Gene3D" id="3.30.40.10">
    <property type="entry name" value="Zinc/RING finger domain, C3HC4 (zinc finger)"/>
    <property type="match status" value="1"/>
</dbReference>
<protein>
    <recommendedName>
        <fullName evidence="13">SP-RING-type domain-containing protein</fullName>
    </recommendedName>
</protein>
<dbReference type="Pfam" id="PF14324">
    <property type="entry name" value="PINIT"/>
    <property type="match status" value="1"/>
</dbReference>
<comment type="similarity">
    <text evidence="2">Belongs to the PIAS family.</text>
</comment>
<evidence type="ECO:0000259" key="9">
    <source>
        <dbReference type="PROSITE" id="PS51044"/>
    </source>
</evidence>
<evidence type="ECO:0008006" key="13">
    <source>
        <dbReference type="Google" id="ProtNLM"/>
    </source>
</evidence>
<keyword evidence="6" id="KW-0833">Ubl conjugation pathway</keyword>
<dbReference type="GO" id="GO:0061665">
    <property type="term" value="F:SUMO ligase activity"/>
    <property type="evidence" value="ECO:0007669"/>
    <property type="project" value="TreeGrafter"/>
</dbReference>
<dbReference type="Proteomes" id="UP001160148">
    <property type="component" value="Unassembled WGS sequence"/>
</dbReference>
<dbReference type="PROSITE" id="PS51466">
    <property type="entry name" value="PINIT"/>
    <property type="match status" value="1"/>
</dbReference>
<keyword evidence="7" id="KW-0862">Zinc</keyword>
<evidence type="ECO:0000256" key="7">
    <source>
        <dbReference type="ARBA" id="ARBA00022833"/>
    </source>
</evidence>
<evidence type="ECO:0000256" key="1">
    <source>
        <dbReference type="ARBA" id="ARBA00004718"/>
    </source>
</evidence>
<organism evidence="11 12">
    <name type="scientific">Macrosiphum euphorbiae</name>
    <name type="common">potato aphid</name>
    <dbReference type="NCBI Taxonomy" id="13131"/>
    <lineage>
        <taxon>Eukaryota</taxon>
        <taxon>Metazoa</taxon>
        <taxon>Ecdysozoa</taxon>
        <taxon>Arthropoda</taxon>
        <taxon>Hexapoda</taxon>
        <taxon>Insecta</taxon>
        <taxon>Pterygota</taxon>
        <taxon>Neoptera</taxon>
        <taxon>Paraneoptera</taxon>
        <taxon>Hemiptera</taxon>
        <taxon>Sternorrhyncha</taxon>
        <taxon>Aphidomorpha</taxon>
        <taxon>Aphidoidea</taxon>
        <taxon>Aphididae</taxon>
        <taxon>Macrosiphini</taxon>
        <taxon>Macrosiphum</taxon>
    </lineage>
</organism>
<dbReference type="PROSITE" id="PS51044">
    <property type="entry name" value="ZF_SP_RING"/>
    <property type="match status" value="1"/>
</dbReference>
<accession>A0AAV0WCD1</accession>
<dbReference type="Pfam" id="PF02891">
    <property type="entry name" value="zf-MIZ"/>
    <property type="match status" value="1"/>
</dbReference>
<dbReference type="Gene3D" id="2.60.120.780">
    <property type="entry name" value="PINIT domain"/>
    <property type="match status" value="1"/>
</dbReference>
<evidence type="ECO:0000256" key="5">
    <source>
        <dbReference type="ARBA" id="ARBA00022771"/>
    </source>
</evidence>
<evidence type="ECO:0000259" key="10">
    <source>
        <dbReference type="PROSITE" id="PS51466"/>
    </source>
</evidence>
<evidence type="ECO:0000313" key="11">
    <source>
        <dbReference type="EMBL" id="CAI6353469.1"/>
    </source>
</evidence>
<name>A0AAV0WCD1_9HEMI</name>
<evidence type="ECO:0000313" key="12">
    <source>
        <dbReference type="Proteomes" id="UP001160148"/>
    </source>
</evidence>
<dbReference type="GO" id="GO:0000785">
    <property type="term" value="C:chromatin"/>
    <property type="evidence" value="ECO:0007669"/>
    <property type="project" value="TreeGrafter"/>
</dbReference>
<keyword evidence="4" id="KW-0479">Metal-binding</keyword>
<sequence length="516" mass="59738">MAYIRLLMSELRSNELRKILEGINQNKFGPNYIVKKRILDLFNGPRTSLMQELEQQVLLIHLSKQSEMQQPQHGRIKRIKKLLQKYQQNSIETTNQTIRFSHNLPFFRTIHSLLNPIHCKGNNISTFYLTKLRKIKDIPNYIEKSWDSERKEYKIQIVLRLEQVGHTTIVNGRLPSNIHVSVNNYDCKLPKLIFPETGDPTPWRLNVPIDITKQINFKKNKHTLKITYSNDPHTYVAGVFLSEKVTSEDLLKEIKKRYLRRSDVTKEFIKNSLKNNDDMSVDSFIVSLKDPLTTQRMKVPARGKECKHLQCFDAKKFLQMNEQTQKWECPICKEQVKYENIEIDEFFYRILQSSKLSKGSENIILLNDGTWTESKPMNTSLNNKEIISIDSDEDNINDNFDNEEIEPKSKRFKYNPPEVKKSKHIVETVEVIKTNVISSTKCDIINNGFTPSASDNSIIMLNDIPGSSSIIGSNCILNNFNLPNNTNSVNINDSLESKGKNIQEKVKSVLCVITLD</sequence>
<dbReference type="InterPro" id="IPR013083">
    <property type="entry name" value="Znf_RING/FYVE/PHD"/>
</dbReference>
<evidence type="ECO:0000256" key="3">
    <source>
        <dbReference type="ARBA" id="ARBA00022679"/>
    </source>
</evidence>
<comment type="pathway">
    <text evidence="1">Protein modification; protein sumoylation.</text>
</comment>
<evidence type="ECO:0000256" key="4">
    <source>
        <dbReference type="ARBA" id="ARBA00022723"/>
    </source>
</evidence>
<evidence type="ECO:0000256" key="8">
    <source>
        <dbReference type="PROSITE-ProRule" id="PRU00452"/>
    </source>
</evidence>
<keyword evidence="12" id="KW-1185">Reference proteome</keyword>
<evidence type="ECO:0000256" key="6">
    <source>
        <dbReference type="ARBA" id="ARBA00022786"/>
    </source>
</evidence>
<dbReference type="InterPro" id="IPR038654">
    <property type="entry name" value="PINIT_sf"/>
</dbReference>
<comment type="caution">
    <text evidence="11">The sequence shown here is derived from an EMBL/GenBank/DDBJ whole genome shotgun (WGS) entry which is preliminary data.</text>
</comment>
<keyword evidence="3" id="KW-0808">Transferase</keyword>
<dbReference type="InterPro" id="IPR023321">
    <property type="entry name" value="PINIT"/>
</dbReference>
<proteinExistence type="inferred from homology"/>
<dbReference type="GO" id="GO:0016925">
    <property type="term" value="P:protein sumoylation"/>
    <property type="evidence" value="ECO:0007669"/>
    <property type="project" value="TreeGrafter"/>
</dbReference>
<keyword evidence="5 8" id="KW-0863">Zinc-finger</keyword>
<dbReference type="InterPro" id="IPR004181">
    <property type="entry name" value="Znf_MIZ"/>
</dbReference>
<dbReference type="EMBL" id="CARXXK010000002">
    <property type="protein sequence ID" value="CAI6353469.1"/>
    <property type="molecule type" value="Genomic_DNA"/>
</dbReference>
<feature type="domain" description="SP-RING-type" evidence="9">
    <location>
        <begin position="275"/>
        <end position="356"/>
    </location>
</feature>
<evidence type="ECO:0000256" key="2">
    <source>
        <dbReference type="ARBA" id="ARBA00005383"/>
    </source>
</evidence>